<proteinExistence type="predicted"/>
<feature type="repeat" description="RCC1" evidence="3">
    <location>
        <begin position="114"/>
        <end position="165"/>
    </location>
</feature>
<evidence type="ECO:0000313" key="5">
    <source>
        <dbReference type="Proteomes" id="UP000694865"/>
    </source>
</evidence>
<evidence type="ECO:0000256" key="1">
    <source>
        <dbReference type="ARBA" id="ARBA00022658"/>
    </source>
</evidence>
<sequence>LQDSNGVIGLSSTVKKQTKPLEMLPNQSVLQIASGADHLCMLTSNGDIYSVGAGEQGQLGRVAECFSSRGGRKGLKVVLEPSKVYCRKIRGAGKIKFNDVWCSAYCTYARVEGVGVFGWGLNNYHHLGVEDTRTWFVPQLLTSCSKLKITSISGGQHHTVLLDDNGDVYSWGMGSSLQLGTGEEDDEYTPVIVKGKQLETRKVIMVSVGGQHTVLLAVDN</sequence>
<dbReference type="PANTHER" id="PTHR45982:SF1">
    <property type="entry name" value="REGULATOR OF CHROMOSOME CONDENSATION"/>
    <property type="match status" value="1"/>
</dbReference>
<dbReference type="InterPro" id="IPR051553">
    <property type="entry name" value="Ran_GTPase-activating"/>
</dbReference>
<dbReference type="InterPro" id="IPR058923">
    <property type="entry name" value="RCC1-like_dom"/>
</dbReference>
<keyword evidence="2" id="KW-0677">Repeat</keyword>
<dbReference type="GeneID" id="102809791"/>
<feature type="repeat" description="RCC1" evidence="3">
    <location>
        <begin position="166"/>
        <end position="219"/>
    </location>
</feature>
<protein>
    <submittedName>
        <fullName evidence="6">Regulator of chromosome condensation-like</fullName>
    </submittedName>
</protein>
<dbReference type="PROSITE" id="PS00626">
    <property type="entry name" value="RCC1_2"/>
    <property type="match status" value="1"/>
</dbReference>
<dbReference type="PANTHER" id="PTHR45982">
    <property type="entry name" value="REGULATOR OF CHROMOSOME CONDENSATION"/>
    <property type="match status" value="1"/>
</dbReference>
<evidence type="ECO:0000313" key="6">
    <source>
        <dbReference type="RefSeq" id="XP_006812847.1"/>
    </source>
</evidence>
<keyword evidence="1" id="KW-0344">Guanine-nucleotide releasing factor</keyword>
<reference evidence="6" key="1">
    <citation type="submission" date="2025-08" db="UniProtKB">
        <authorList>
            <consortium name="RefSeq"/>
        </authorList>
    </citation>
    <scope>IDENTIFICATION</scope>
    <source>
        <tissue evidence="6">Testes</tissue>
    </source>
</reference>
<feature type="repeat" description="RCC1" evidence="3">
    <location>
        <begin position="1"/>
        <end position="45"/>
    </location>
</feature>
<organism evidence="5 6">
    <name type="scientific">Saccoglossus kowalevskii</name>
    <name type="common">Acorn worm</name>
    <dbReference type="NCBI Taxonomy" id="10224"/>
    <lineage>
        <taxon>Eukaryota</taxon>
        <taxon>Metazoa</taxon>
        <taxon>Hemichordata</taxon>
        <taxon>Enteropneusta</taxon>
        <taxon>Harrimaniidae</taxon>
        <taxon>Saccoglossus</taxon>
    </lineage>
</organism>
<dbReference type="PRINTS" id="PR00633">
    <property type="entry name" value="RCCNDNSATION"/>
</dbReference>
<name>A0ABM0LYK6_SACKO</name>
<evidence type="ECO:0000256" key="2">
    <source>
        <dbReference type="ARBA" id="ARBA00022737"/>
    </source>
</evidence>
<evidence type="ECO:0000259" key="4">
    <source>
        <dbReference type="Pfam" id="PF25390"/>
    </source>
</evidence>
<dbReference type="InterPro" id="IPR000408">
    <property type="entry name" value="Reg_chr_condens"/>
</dbReference>
<dbReference type="Pfam" id="PF25390">
    <property type="entry name" value="WD40_RLD"/>
    <property type="match status" value="1"/>
</dbReference>
<evidence type="ECO:0000256" key="3">
    <source>
        <dbReference type="PROSITE-ProRule" id="PRU00235"/>
    </source>
</evidence>
<dbReference type="SUPFAM" id="SSF50985">
    <property type="entry name" value="RCC1/BLIP-II"/>
    <property type="match status" value="1"/>
</dbReference>
<keyword evidence="5" id="KW-1185">Reference proteome</keyword>
<dbReference type="RefSeq" id="XP_006812847.1">
    <property type="nucleotide sequence ID" value="XM_006812784.1"/>
</dbReference>
<dbReference type="InterPro" id="IPR009091">
    <property type="entry name" value="RCC1/BLIP-II"/>
</dbReference>
<dbReference type="PROSITE" id="PS50012">
    <property type="entry name" value="RCC1_3"/>
    <property type="match status" value="3"/>
</dbReference>
<gene>
    <name evidence="6" type="primary">LOC102809791</name>
</gene>
<dbReference type="Proteomes" id="UP000694865">
    <property type="component" value="Unplaced"/>
</dbReference>
<accession>A0ABM0LYK6</accession>
<dbReference type="Gene3D" id="2.130.10.30">
    <property type="entry name" value="Regulator of chromosome condensation 1/beta-lactamase-inhibitor protein II"/>
    <property type="match status" value="1"/>
</dbReference>
<feature type="non-terminal residue" evidence="6">
    <location>
        <position position="1"/>
    </location>
</feature>
<feature type="domain" description="RCC1-like" evidence="4">
    <location>
        <begin position="3"/>
        <end position="217"/>
    </location>
</feature>